<dbReference type="InterPro" id="IPR000326">
    <property type="entry name" value="PAP2/HPO"/>
</dbReference>
<keyword evidence="1" id="KW-0472">Membrane</keyword>
<keyword evidence="1" id="KW-0812">Transmembrane</keyword>
<feature type="domain" description="Phosphatidic acid phosphatase type 2/haloperoxidase" evidence="2">
    <location>
        <begin position="60"/>
        <end position="175"/>
    </location>
</feature>
<dbReference type="Gene3D" id="1.20.144.10">
    <property type="entry name" value="Phosphatidic acid phosphatase type 2/haloperoxidase"/>
    <property type="match status" value="2"/>
</dbReference>
<feature type="transmembrane region" description="Helical" evidence="1">
    <location>
        <begin position="135"/>
        <end position="154"/>
    </location>
</feature>
<proteinExistence type="predicted"/>
<evidence type="ECO:0000259" key="2">
    <source>
        <dbReference type="SMART" id="SM00014"/>
    </source>
</evidence>
<feature type="transmembrane region" description="Helical" evidence="1">
    <location>
        <begin position="107"/>
        <end position="128"/>
    </location>
</feature>
<dbReference type="EMBL" id="JBHMEW010000058">
    <property type="protein sequence ID" value="MFB9212155.1"/>
    <property type="molecule type" value="Genomic_DNA"/>
</dbReference>
<feature type="transmembrane region" description="Helical" evidence="1">
    <location>
        <begin position="27"/>
        <end position="49"/>
    </location>
</feature>
<sequence length="195" mass="22671">MLETLKSWDEELFLFLNAQHVDWLDPIMYTLTGKYIWIPLYAFLVFLTIKTFKKNSIWVLLGIGLTILISDQTTSGIMKPFFERLRPCHDPRWEGIVYNYQKCGGRYGFASSHASNSFAVAGYFVLFLINKCKSITWLFFWAAIVSYTRIYLGVHYPLDVLVGAFIGLLAAIIVWWIIIKLKPELHLKHLFPPIQ</sequence>
<dbReference type="PANTHER" id="PTHR14969:SF13">
    <property type="entry name" value="AT30094P"/>
    <property type="match status" value="1"/>
</dbReference>
<dbReference type="Pfam" id="PF01569">
    <property type="entry name" value="PAP2"/>
    <property type="match status" value="1"/>
</dbReference>
<accession>A0ABV5J7I3</accession>
<comment type="caution">
    <text evidence="3">The sequence shown here is derived from an EMBL/GenBank/DDBJ whole genome shotgun (WGS) entry which is preliminary data.</text>
</comment>
<dbReference type="SMART" id="SM00014">
    <property type="entry name" value="acidPPc"/>
    <property type="match status" value="1"/>
</dbReference>
<dbReference type="SUPFAM" id="SSF48317">
    <property type="entry name" value="Acid phosphatase/Vanadium-dependent haloperoxidase"/>
    <property type="match status" value="1"/>
</dbReference>
<dbReference type="InterPro" id="IPR036938">
    <property type="entry name" value="PAP2/HPO_sf"/>
</dbReference>
<dbReference type="CDD" id="cd03395">
    <property type="entry name" value="PAP2_like_4"/>
    <property type="match status" value="1"/>
</dbReference>
<dbReference type="PANTHER" id="PTHR14969">
    <property type="entry name" value="SPHINGOSINE-1-PHOSPHATE PHOSPHOHYDROLASE"/>
    <property type="match status" value="1"/>
</dbReference>
<reference evidence="3 4" key="1">
    <citation type="submission" date="2024-09" db="EMBL/GenBank/DDBJ databases">
        <authorList>
            <person name="Sun Q."/>
            <person name="Mori K."/>
        </authorList>
    </citation>
    <scope>NUCLEOTIDE SEQUENCE [LARGE SCALE GENOMIC DNA]</scope>
    <source>
        <strain evidence="3 4">CECT 7682</strain>
    </source>
</reference>
<organism evidence="3 4">
    <name type="scientific">Echinicola jeungdonensis</name>
    <dbReference type="NCBI Taxonomy" id="709343"/>
    <lineage>
        <taxon>Bacteria</taxon>
        <taxon>Pseudomonadati</taxon>
        <taxon>Bacteroidota</taxon>
        <taxon>Cytophagia</taxon>
        <taxon>Cytophagales</taxon>
        <taxon>Cyclobacteriaceae</taxon>
        <taxon>Echinicola</taxon>
    </lineage>
</organism>
<keyword evidence="1" id="KW-1133">Transmembrane helix</keyword>
<feature type="transmembrane region" description="Helical" evidence="1">
    <location>
        <begin position="160"/>
        <end position="179"/>
    </location>
</feature>
<evidence type="ECO:0000256" key="1">
    <source>
        <dbReference type="SAM" id="Phobius"/>
    </source>
</evidence>
<evidence type="ECO:0000313" key="3">
    <source>
        <dbReference type="EMBL" id="MFB9212155.1"/>
    </source>
</evidence>
<protein>
    <submittedName>
        <fullName evidence="3">Phosphatase PAP2 family protein</fullName>
    </submittedName>
</protein>
<name>A0ABV5J7I3_9BACT</name>
<evidence type="ECO:0000313" key="4">
    <source>
        <dbReference type="Proteomes" id="UP001589654"/>
    </source>
</evidence>
<keyword evidence="4" id="KW-1185">Reference proteome</keyword>
<dbReference type="RefSeq" id="WP_290249599.1">
    <property type="nucleotide sequence ID" value="NZ_JAUFQT010000002.1"/>
</dbReference>
<feature type="transmembrane region" description="Helical" evidence="1">
    <location>
        <begin position="56"/>
        <end position="77"/>
    </location>
</feature>
<gene>
    <name evidence="3" type="ORF">ACFFUR_10075</name>
</gene>
<dbReference type="Proteomes" id="UP001589654">
    <property type="component" value="Unassembled WGS sequence"/>
</dbReference>